<dbReference type="Proteomes" id="UP000242850">
    <property type="component" value="Unassembled WGS sequence"/>
</dbReference>
<feature type="transmembrane region" description="Helical" evidence="1">
    <location>
        <begin position="38"/>
        <end position="58"/>
    </location>
</feature>
<feature type="transmembrane region" description="Helical" evidence="1">
    <location>
        <begin position="12"/>
        <end position="32"/>
    </location>
</feature>
<dbReference type="OrthoDB" id="2086896at2"/>
<organism evidence="2 3">
    <name type="scientific">Caloramator fervidus</name>
    <dbReference type="NCBI Taxonomy" id="29344"/>
    <lineage>
        <taxon>Bacteria</taxon>
        <taxon>Bacillati</taxon>
        <taxon>Bacillota</taxon>
        <taxon>Clostridia</taxon>
        <taxon>Eubacteriales</taxon>
        <taxon>Clostridiaceae</taxon>
        <taxon>Caloramator</taxon>
    </lineage>
</organism>
<sequence>MLENKHKLKKIVFFILILNPFIDVATSLYLRVFKGNNMFTPGIIIRNVILLYLIFYFIRHKNKIKNLILLAMTLILTMVVQIFYGVNYNVFLEIQYYFRFLLNFLFLIFIEDILKLFKYENKIAKQILRYINYSGAIFALIIVLSFIFGVDFKTYRSSFSSKGLFYAGNEVAAVLSVVYPISIYFLVSGENVILNYFLYIATLLSMVLVGTRVALGSIIVTLIAFIIFSLYSYNKNLLNKIVKIILLSMICVFVFIKGVLYFKNINLVQHNIERQIENYEKTQKDTTTYVLSSRNIKLKQAYKEYKESPLIRKVFGIGRGSQKLTIEMDFAEVVIYYGIFGTITMLLPVITRGVRYILKILSFNKDVLYISIFLSLALGFGSSFLAGHVLFSAAGIYSFMILGIASCFTEKE</sequence>
<keyword evidence="3" id="KW-1185">Reference proteome</keyword>
<feature type="transmembrane region" description="Helical" evidence="1">
    <location>
        <begin position="215"/>
        <end position="234"/>
    </location>
</feature>
<keyword evidence="1" id="KW-1133">Transmembrane helix</keyword>
<keyword evidence="1" id="KW-0812">Transmembrane</keyword>
<dbReference type="AlphaFoldDB" id="A0A1H5T0F0"/>
<dbReference type="EMBL" id="FNUK01000004">
    <property type="protein sequence ID" value="SEF55658.1"/>
    <property type="molecule type" value="Genomic_DNA"/>
</dbReference>
<protein>
    <submittedName>
        <fullName evidence="2">O-antigen ligase like membrane protein</fullName>
    </submittedName>
</protein>
<dbReference type="GO" id="GO:0016874">
    <property type="term" value="F:ligase activity"/>
    <property type="evidence" value="ECO:0007669"/>
    <property type="project" value="UniProtKB-KW"/>
</dbReference>
<gene>
    <name evidence="2" type="ORF">SAMN05660865_00500</name>
</gene>
<feature type="transmembrane region" description="Helical" evidence="1">
    <location>
        <begin position="193"/>
        <end position="209"/>
    </location>
</feature>
<keyword evidence="1" id="KW-0472">Membrane</keyword>
<reference evidence="3" key="1">
    <citation type="submission" date="2016-10" db="EMBL/GenBank/DDBJ databases">
        <authorList>
            <person name="Varghese N."/>
            <person name="Submissions S."/>
        </authorList>
    </citation>
    <scope>NUCLEOTIDE SEQUENCE [LARGE SCALE GENOMIC DNA]</scope>
    <source>
        <strain evidence="3">DSM 5463</strain>
    </source>
</reference>
<dbReference type="Pfam" id="PF13425">
    <property type="entry name" value="O-antigen_lig"/>
    <property type="match status" value="1"/>
</dbReference>
<evidence type="ECO:0000313" key="3">
    <source>
        <dbReference type="Proteomes" id="UP000242850"/>
    </source>
</evidence>
<feature type="transmembrane region" description="Helical" evidence="1">
    <location>
        <begin position="164"/>
        <end position="186"/>
    </location>
</feature>
<evidence type="ECO:0000313" key="2">
    <source>
        <dbReference type="EMBL" id="SEF55658.1"/>
    </source>
</evidence>
<name>A0A1H5T0F0_9CLOT</name>
<keyword evidence="2" id="KW-0436">Ligase</keyword>
<feature type="transmembrane region" description="Helical" evidence="1">
    <location>
        <begin position="67"/>
        <end position="84"/>
    </location>
</feature>
<dbReference type="InterPro" id="IPR049504">
    <property type="entry name" value="O-antigen_lig"/>
</dbReference>
<feature type="transmembrane region" description="Helical" evidence="1">
    <location>
        <begin position="96"/>
        <end position="118"/>
    </location>
</feature>
<proteinExistence type="predicted"/>
<feature type="transmembrane region" description="Helical" evidence="1">
    <location>
        <begin position="241"/>
        <end position="262"/>
    </location>
</feature>
<feature type="transmembrane region" description="Helical" evidence="1">
    <location>
        <begin position="130"/>
        <end position="152"/>
    </location>
</feature>
<feature type="transmembrane region" description="Helical" evidence="1">
    <location>
        <begin position="390"/>
        <end position="409"/>
    </location>
</feature>
<evidence type="ECO:0000256" key="1">
    <source>
        <dbReference type="SAM" id="Phobius"/>
    </source>
</evidence>
<accession>A0A1H5T0F0</accession>
<feature type="transmembrane region" description="Helical" evidence="1">
    <location>
        <begin position="366"/>
        <end position="384"/>
    </location>
</feature>
<feature type="transmembrane region" description="Helical" evidence="1">
    <location>
        <begin position="334"/>
        <end position="354"/>
    </location>
</feature>
<dbReference type="RefSeq" id="WP_103895509.1">
    <property type="nucleotide sequence ID" value="NZ_FNUK01000004.1"/>
</dbReference>